<feature type="domain" description="ThuA-like" evidence="1">
    <location>
        <begin position="22"/>
        <end position="219"/>
    </location>
</feature>
<name>A0A9D1SHU6_9FIRM</name>
<dbReference type="Pfam" id="PF06283">
    <property type="entry name" value="ThuA"/>
    <property type="match status" value="1"/>
</dbReference>
<dbReference type="SUPFAM" id="SSF52317">
    <property type="entry name" value="Class I glutamine amidotransferase-like"/>
    <property type="match status" value="1"/>
</dbReference>
<dbReference type="InterPro" id="IPR029062">
    <property type="entry name" value="Class_I_gatase-like"/>
</dbReference>
<evidence type="ECO:0000313" key="3">
    <source>
        <dbReference type="Proteomes" id="UP000824094"/>
    </source>
</evidence>
<dbReference type="EMBL" id="DVNF01000121">
    <property type="protein sequence ID" value="HIU60545.1"/>
    <property type="molecule type" value="Genomic_DNA"/>
</dbReference>
<dbReference type="InterPro" id="IPR029010">
    <property type="entry name" value="ThuA-like"/>
</dbReference>
<evidence type="ECO:0000313" key="2">
    <source>
        <dbReference type="EMBL" id="HIU60545.1"/>
    </source>
</evidence>
<dbReference type="AlphaFoldDB" id="A0A9D1SHU6"/>
<reference evidence="2" key="2">
    <citation type="journal article" date="2021" name="PeerJ">
        <title>Extensive microbial diversity within the chicken gut microbiome revealed by metagenomics and culture.</title>
        <authorList>
            <person name="Gilroy R."/>
            <person name="Ravi A."/>
            <person name="Getino M."/>
            <person name="Pursley I."/>
            <person name="Horton D.L."/>
            <person name="Alikhan N.F."/>
            <person name="Baker D."/>
            <person name="Gharbi K."/>
            <person name="Hall N."/>
            <person name="Watson M."/>
            <person name="Adriaenssens E.M."/>
            <person name="Foster-Nyarko E."/>
            <person name="Jarju S."/>
            <person name="Secka A."/>
            <person name="Antonio M."/>
            <person name="Oren A."/>
            <person name="Chaudhuri R.R."/>
            <person name="La Ragione R."/>
            <person name="Hildebrand F."/>
            <person name="Pallen M.J."/>
        </authorList>
    </citation>
    <scope>NUCLEOTIDE SEQUENCE</scope>
    <source>
        <strain evidence="2">18911</strain>
    </source>
</reference>
<dbReference type="Gene3D" id="3.40.50.880">
    <property type="match status" value="1"/>
</dbReference>
<comment type="caution">
    <text evidence="2">The sequence shown here is derived from an EMBL/GenBank/DDBJ whole genome shotgun (WGS) entry which is preliminary data.</text>
</comment>
<proteinExistence type="predicted"/>
<reference evidence="2" key="1">
    <citation type="submission" date="2020-10" db="EMBL/GenBank/DDBJ databases">
        <authorList>
            <person name="Gilroy R."/>
        </authorList>
    </citation>
    <scope>NUCLEOTIDE SEQUENCE</scope>
    <source>
        <strain evidence="2">18911</strain>
    </source>
</reference>
<accession>A0A9D1SHU6</accession>
<protein>
    <submittedName>
        <fullName evidence="2">ThuA domain-containing protein</fullName>
    </submittedName>
</protein>
<gene>
    <name evidence="2" type="ORF">IAB05_04060</name>
</gene>
<evidence type="ECO:0000259" key="1">
    <source>
        <dbReference type="Pfam" id="PF06283"/>
    </source>
</evidence>
<organism evidence="2 3">
    <name type="scientific">Candidatus Stercoripulliclostridium merdigallinarum</name>
    <dbReference type="NCBI Taxonomy" id="2840951"/>
    <lineage>
        <taxon>Bacteria</taxon>
        <taxon>Bacillati</taxon>
        <taxon>Bacillota</taxon>
        <taxon>Clostridia</taxon>
        <taxon>Eubacteriales</taxon>
        <taxon>Candidatus Stercoripulliclostridium</taxon>
    </lineage>
</organism>
<dbReference type="Proteomes" id="UP000824094">
    <property type="component" value="Unassembled WGS sequence"/>
</dbReference>
<sequence length="247" mass="27717">MIVTIFNEYHPNERGGKAAKVYPEGIHTAIKELLSDKFEVYTATQDEAYNGLTDELLDKTDVLIWWSKNWDNEILNSVADKVVSRIQHGMGAIFLHSGKNSKPFLRLMGTSCKTKEVAWGENGEREKLYVVSPTHPIAEGIPNGYLIPGEEPYCEYFDVPKPDETVFLGGFGNGACVRAGMTFTRGTGKIFYFQPGHDTFPTYRDPVIGKILTNAVVWAAPAAVAEDYRHEEKPVKLKQKVKNLFKL</sequence>